<dbReference type="EMBL" id="GGEC01047077">
    <property type="protein sequence ID" value="MBX27561.1"/>
    <property type="molecule type" value="Transcribed_RNA"/>
</dbReference>
<feature type="compositionally biased region" description="Polar residues" evidence="1">
    <location>
        <begin position="31"/>
        <end position="45"/>
    </location>
</feature>
<name>A0A2P2MBH8_RHIMU</name>
<proteinExistence type="predicted"/>
<accession>A0A2P2MBH8</accession>
<protein>
    <submittedName>
        <fullName evidence="2">Uncharacterized protein</fullName>
    </submittedName>
</protein>
<organism evidence="2">
    <name type="scientific">Rhizophora mucronata</name>
    <name type="common">Asiatic mangrove</name>
    <dbReference type="NCBI Taxonomy" id="61149"/>
    <lineage>
        <taxon>Eukaryota</taxon>
        <taxon>Viridiplantae</taxon>
        <taxon>Streptophyta</taxon>
        <taxon>Embryophyta</taxon>
        <taxon>Tracheophyta</taxon>
        <taxon>Spermatophyta</taxon>
        <taxon>Magnoliopsida</taxon>
        <taxon>eudicotyledons</taxon>
        <taxon>Gunneridae</taxon>
        <taxon>Pentapetalae</taxon>
        <taxon>rosids</taxon>
        <taxon>fabids</taxon>
        <taxon>Malpighiales</taxon>
        <taxon>Rhizophoraceae</taxon>
        <taxon>Rhizophora</taxon>
    </lineage>
</organism>
<feature type="region of interest" description="Disordered" evidence="1">
    <location>
        <begin position="1"/>
        <end position="45"/>
    </location>
</feature>
<sequence>MKDSQNVNLDKKPIFSTTVGNAETRKETKQETPVQTMTRNTENVN</sequence>
<evidence type="ECO:0000256" key="1">
    <source>
        <dbReference type="SAM" id="MobiDB-lite"/>
    </source>
</evidence>
<reference evidence="2" key="1">
    <citation type="submission" date="2018-02" db="EMBL/GenBank/DDBJ databases">
        <title>Rhizophora mucronata_Transcriptome.</title>
        <authorList>
            <person name="Meera S.P."/>
            <person name="Sreeshan A."/>
            <person name="Augustine A."/>
        </authorList>
    </citation>
    <scope>NUCLEOTIDE SEQUENCE</scope>
    <source>
        <tissue evidence="2">Leaf</tissue>
    </source>
</reference>
<evidence type="ECO:0000313" key="2">
    <source>
        <dbReference type="EMBL" id="MBX27561.1"/>
    </source>
</evidence>
<dbReference type="AlphaFoldDB" id="A0A2P2MBH8"/>
<feature type="compositionally biased region" description="Basic and acidic residues" evidence="1">
    <location>
        <begin position="1"/>
        <end position="13"/>
    </location>
</feature>